<accession>A0A9J2P4W0</accession>
<dbReference type="GO" id="GO:0005739">
    <property type="term" value="C:mitochondrion"/>
    <property type="evidence" value="ECO:0007669"/>
    <property type="project" value="InterPro"/>
</dbReference>
<protein>
    <submittedName>
        <fullName evidence="9">Solute carrier family 25 member 44</fullName>
    </submittedName>
</protein>
<organism evidence="8 9">
    <name type="scientific">Ascaris lumbricoides</name>
    <name type="common">Giant roundworm</name>
    <dbReference type="NCBI Taxonomy" id="6252"/>
    <lineage>
        <taxon>Eukaryota</taxon>
        <taxon>Metazoa</taxon>
        <taxon>Ecdysozoa</taxon>
        <taxon>Nematoda</taxon>
        <taxon>Chromadorea</taxon>
        <taxon>Rhabditida</taxon>
        <taxon>Spirurina</taxon>
        <taxon>Ascaridomorpha</taxon>
        <taxon>Ascaridoidea</taxon>
        <taxon>Ascarididae</taxon>
        <taxon>Ascaris</taxon>
    </lineage>
</organism>
<dbReference type="AlphaFoldDB" id="A0A9J2P4W0"/>
<evidence type="ECO:0000313" key="9">
    <source>
        <dbReference type="WBParaSite" id="ALUE_0000457901-mRNA-1"/>
    </source>
</evidence>
<keyword evidence="7" id="KW-1133">Transmembrane helix</keyword>
<keyword evidence="3 5" id="KW-0812">Transmembrane</keyword>
<feature type="repeat" description="Solcar" evidence="5">
    <location>
        <begin position="72"/>
        <end position="158"/>
    </location>
</feature>
<proteinExistence type="inferred from homology"/>
<keyword evidence="6" id="KW-0813">Transport</keyword>
<sequence length="402" mass="45712">MMLVEGRGWCCLHTMLCILWQRQLVVGIVTFASVLDLESAVRAIVGNGFFRHDRSSAVALDFQQLHIIEWEHLDLYKFYPLAMASSWSIRCLLYPMSVVKSRLQLQKQNTVYRGMRHAFIHILRNEGFTALYRGFWMTLPQLSASFLYSGAYEKIRDLLQAHAGLSSAAILSALAGAAASATTQLIFVPTDIIAQHMMVHNNPDSFIGSMRNAAVINFVKEDPLGKRLTLGLRVTRAVYCVDGFKGFYRGFLSSIMLYIPSSMVFWVTYYNVLDLFKALRRHVIYPALTTLSEDGQLSQAYVEKHHYRNIFVDQALAGSLSGMSAAICTNPLEVLRIRVQVHRTSYAETIRRLMKYEGTRVFTKGLPPRIINNGIYSCLIMLGYETVKKLCVLPQFRDHIVW</sequence>
<dbReference type="WBParaSite" id="ALUE_0000457901-mRNA-1">
    <property type="protein sequence ID" value="ALUE_0000457901-mRNA-1"/>
    <property type="gene ID" value="ALUE_0000457901"/>
</dbReference>
<evidence type="ECO:0000313" key="8">
    <source>
        <dbReference type="Proteomes" id="UP000036681"/>
    </source>
</evidence>
<dbReference type="SUPFAM" id="SSF103506">
    <property type="entry name" value="Mitochondrial carrier"/>
    <property type="match status" value="1"/>
</dbReference>
<feature type="repeat" description="Solcar" evidence="5">
    <location>
        <begin position="167"/>
        <end position="275"/>
    </location>
</feature>
<dbReference type="Gene3D" id="1.50.40.10">
    <property type="entry name" value="Mitochondrial carrier domain"/>
    <property type="match status" value="2"/>
</dbReference>
<comment type="similarity">
    <text evidence="2 6">Belongs to the mitochondrial carrier (TC 2.A.29) family.</text>
</comment>
<dbReference type="InterPro" id="IPR042164">
    <property type="entry name" value="SLC25A44"/>
</dbReference>
<evidence type="ECO:0000256" key="3">
    <source>
        <dbReference type="ARBA" id="ARBA00022692"/>
    </source>
</evidence>
<feature type="repeat" description="Solcar" evidence="5">
    <location>
        <begin position="309"/>
        <end position="390"/>
    </location>
</feature>
<dbReference type="InterPro" id="IPR018108">
    <property type="entry name" value="MCP_transmembrane"/>
</dbReference>
<evidence type="ECO:0000256" key="2">
    <source>
        <dbReference type="ARBA" id="ARBA00006375"/>
    </source>
</evidence>
<evidence type="ECO:0000256" key="4">
    <source>
        <dbReference type="ARBA" id="ARBA00023136"/>
    </source>
</evidence>
<keyword evidence="8" id="KW-1185">Reference proteome</keyword>
<dbReference type="InterPro" id="IPR023395">
    <property type="entry name" value="MCP_dom_sf"/>
</dbReference>
<dbReference type="Pfam" id="PF00153">
    <property type="entry name" value="Mito_carr"/>
    <property type="match status" value="3"/>
</dbReference>
<dbReference type="GO" id="GO:0015658">
    <property type="term" value="F:branched-chain amino acid transmembrane transporter activity"/>
    <property type="evidence" value="ECO:0007669"/>
    <property type="project" value="InterPro"/>
</dbReference>
<dbReference type="GO" id="GO:0009083">
    <property type="term" value="P:branched-chain amino acid catabolic process"/>
    <property type="evidence" value="ECO:0007669"/>
    <property type="project" value="InterPro"/>
</dbReference>
<name>A0A9J2P4W0_ASCLU</name>
<evidence type="ECO:0000256" key="6">
    <source>
        <dbReference type="RuleBase" id="RU000488"/>
    </source>
</evidence>
<evidence type="ECO:0000256" key="1">
    <source>
        <dbReference type="ARBA" id="ARBA00004141"/>
    </source>
</evidence>
<feature type="transmembrane region" description="Helical" evidence="7">
    <location>
        <begin position="250"/>
        <end position="272"/>
    </location>
</feature>
<reference evidence="9" key="1">
    <citation type="submission" date="2023-03" db="UniProtKB">
        <authorList>
            <consortium name="WormBaseParasite"/>
        </authorList>
    </citation>
    <scope>IDENTIFICATION</scope>
</reference>
<keyword evidence="4 5" id="KW-0472">Membrane</keyword>
<dbReference type="GO" id="GO:0016020">
    <property type="term" value="C:membrane"/>
    <property type="evidence" value="ECO:0007669"/>
    <property type="project" value="UniProtKB-SubCell"/>
</dbReference>
<dbReference type="PROSITE" id="PS50920">
    <property type="entry name" value="SOLCAR"/>
    <property type="match status" value="3"/>
</dbReference>
<comment type="subcellular location">
    <subcellularLocation>
        <location evidence="1">Membrane</location>
        <topology evidence="1">Multi-pass membrane protein</topology>
    </subcellularLocation>
</comment>
<dbReference type="Proteomes" id="UP000036681">
    <property type="component" value="Unplaced"/>
</dbReference>
<dbReference type="PANTHER" id="PTHR46314">
    <property type="entry name" value="SOLUTE CARRIER FAMILY 25 MEMBER 44"/>
    <property type="match status" value="1"/>
</dbReference>
<dbReference type="PANTHER" id="PTHR46314:SF2">
    <property type="entry name" value="SOLUTE CARRIER FAMILY 25 MEMBER 44"/>
    <property type="match status" value="1"/>
</dbReference>
<evidence type="ECO:0000256" key="5">
    <source>
        <dbReference type="PROSITE-ProRule" id="PRU00282"/>
    </source>
</evidence>
<evidence type="ECO:0000256" key="7">
    <source>
        <dbReference type="SAM" id="Phobius"/>
    </source>
</evidence>